<keyword evidence="10 11" id="KW-0325">Glycoprotein</keyword>
<evidence type="ECO:0000256" key="11">
    <source>
        <dbReference type="RuleBase" id="RU368121"/>
    </source>
</evidence>
<evidence type="ECO:0000256" key="5">
    <source>
        <dbReference type="ARBA" id="ARBA00022679"/>
    </source>
</evidence>
<feature type="domain" description="Galactosyltransferase N-terminal" evidence="14">
    <location>
        <begin position="145"/>
        <end position="278"/>
    </location>
</feature>
<dbReference type="InterPro" id="IPR003859">
    <property type="entry name" value="Galactosyl_T"/>
</dbReference>
<keyword evidence="11" id="KW-0464">Manganese</keyword>
<evidence type="ECO:0000256" key="12">
    <source>
        <dbReference type="SAM" id="MobiDB-lite"/>
    </source>
</evidence>
<proteinExistence type="inferred from homology"/>
<sequence>MFYVVPQGTTISNHLHCKGVNRKAKFDRVGEHGRCRPSSWQPHLPAVLTGRMPSRLVRLLLPLRCRGHGSDQGSGQRMDMLSGIRVAMLLLTMATMVFVLTHILLYSDSLSPVAVERGGGGEADYGFVDRKQHTGSTVRLFQRVCRADRRSLVRLIRVDTNESPSISSIIRDNPHLQPGGKYVPTGCRSQQKVAIIIPYRDRWQHLRLLLKHLHPMLQHQMVDYRIFVVEQAGQNIFNKGLIMNIAFDVATKLEDFDCFVYHDVDLIPESELNLYMCNSQARHLSPGVDQMRYVLMYNRLAGGVLALRRSQNIQVNGFSNIYWGWGAEDDDMSRRIWIRAVDNETAQSHRTLQNDQSSEKRGGDKQDGSAE</sequence>
<feature type="region of interest" description="Disordered" evidence="12">
    <location>
        <begin position="347"/>
        <end position="371"/>
    </location>
</feature>
<evidence type="ECO:0000313" key="15">
    <source>
        <dbReference type="Proteomes" id="UP000695022"/>
    </source>
</evidence>
<keyword evidence="9 11" id="KW-0472">Membrane</keyword>
<comment type="cofactor">
    <cofactor evidence="11">
        <name>Mn(2+)</name>
        <dbReference type="ChEBI" id="CHEBI:29035"/>
    </cofactor>
</comment>
<dbReference type="SUPFAM" id="SSF53448">
    <property type="entry name" value="Nucleotide-diphospho-sugar transferases"/>
    <property type="match status" value="1"/>
</dbReference>
<reference evidence="16" key="1">
    <citation type="submission" date="2025-08" db="UniProtKB">
        <authorList>
            <consortium name="RefSeq"/>
        </authorList>
    </citation>
    <scope>IDENTIFICATION</scope>
</reference>
<comment type="pathway">
    <text evidence="2 11">Protein modification; protein glycosylation.</text>
</comment>
<dbReference type="GeneID" id="106807246"/>
<dbReference type="Pfam" id="PF13733">
    <property type="entry name" value="Glyco_transf_7N"/>
    <property type="match status" value="1"/>
</dbReference>
<evidence type="ECO:0000256" key="1">
    <source>
        <dbReference type="ARBA" id="ARBA00004606"/>
    </source>
</evidence>
<dbReference type="InterPro" id="IPR029044">
    <property type="entry name" value="Nucleotide-diphossugar_trans"/>
</dbReference>
<keyword evidence="8 11" id="KW-1133">Transmembrane helix</keyword>
<feature type="compositionally biased region" description="Basic and acidic residues" evidence="12">
    <location>
        <begin position="357"/>
        <end position="371"/>
    </location>
</feature>
<dbReference type="PANTHER" id="PTHR19300:SF57">
    <property type="entry name" value="BETA-1,4-N-ACETYLGALACTOSAMINYLTRANSFERASE"/>
    <property type="match status" value="1"/>
</dbReference>
<evidence type="ECO:0000256" key="2">
    <source>
        <dbReference type="ARBA" id="ARBA00004922"/>
    </source>
</evidence>
<feature type="compositionally biased region" description="Polar residues" evidence="12">
    <location>
        <begin position="347"/>
        <end position="356"/>
    </location>
</feature>
<evidence type="ECO:0000259" key="14">
    <source>
        <dbReference type="Pfam" id="PF13733"/>
    </source>
</evidence>
<evidence type="ECO:0000313" key="16">
    <source>
        <dbReference type="RefSeq" id="XP_014665021.1"/>
    </source>
</evidence>
<dbReference type="Gene3D" id="3.90.550.10">
    <property type="entry name" value="Spore Coat Polysaccharide Biosynthesis Protein SpsA, Chain A"/>
    <property type="match status" value="1"/>
</dbReference>
<protein>
    <recommendedName>
        <fullName evidence="11">Beta-1,4-N-acetylgalactosaminyltransferase</fullName>
        <ecNumber evidence="11">2.4.1.-</ecNumber>
    </recommendedName>
    <alternativeName>
        <fullName evidence="11">Beta-4-GalNAcT</fullName>
    </alternativeName>
</protein>
<dbReference type="PRINTS" id="PR02050">
    <property type="entry name" value="B14GALTRFASE"/>
</dbReference>
<evidence type="ECO:0000256" key="6">
    <source>
        <dbReference type="ARBA" id="ARBA00022692"/>
    </source>
</evidence>
<keyword evidence="6 11" id="KW-0812">Transmembrane</keyword>
<dbReference type="PANTHER" id="PTHR19300">
    <property type="entry name" value="BETA-1,4-GALACTOSYLTRANSFERASE"/>
    <property type="match status" value="1"/>
</dbReference>
<comment type="similarity">
    <text evidence="3 11">Belongs to the glycosyltransferase 7 family.</text>
</comment>
<keyword evidence="15" id="KW-1185">Reference proteome</keyword>
<evidence type="ECO:0000256" key="7">
    <source>
        <dbReference type="ARBA" id="ARBA00022968"/>
    </source>
</evidence>
<evidence type="ECO:0000256" key="9">
    <source>
        <dbReference type="ARBA" id="ARBA00023136"/>
    </source>
</evidence>
<dbReference type="RefSeq" id="XP_014665021.1">
    <property type="nucleotide sequence ID" value="XM_014809535.1"/>
</dbReference>
<feature type="transmembrane region" description="Helical" evidence="11">
    <location>
        <begin position="86"/>
        <end position="106"/>
    </location>
</feature>
<dbReference type="Proteomes" id="UP000695022">
    <property type="component" value="Unplaced"/>
</dbReference>
<keyword evidence="4 11" id="KW-0328">Glycosyltransferase</keyword>
<gene>
    <name evidence="16" type="primary">LOC106807246</name>
</gene>
<evidence type="ECO:0000256" key="3">
    <source>
        <dbReference type="ARBA" id="ARBA00005735"/>
    </source>
</evidence>
<evidence type="ECO:0000256" key="10">
    <source>
        <dbReference type="ARBA" id="ARBA00023180"/>
    </source>
</evidence>
<comment type="function">
    <text evidence="11">Catalyzes the transfer of galactose onto proteins or lipids.</text>
</comment>
<evidence type="ECO:0000256" key="8">
    <source>
        <dbReference type="ARBA" id="ARBA00022989"/>
    </source>
</evidence>
<keyword evidence="7 11" id="KW-0735">Signal-anchor</keyword>
<keyword evidence="11" id="KW-0479">Metal-binding</keyword>
<name>A0ABM1DYK0_PRICU</name>
<keyword evidence="5 11" id="KW-0808">Transferase</keyword>
<evidence type="ECO:0000256" key="4">
    <source>
        <dbReference type="ARBA" id="ARBA00022676"/>
    </source>
</evidence>
<accession>A0ABM1DYK0</accession>
<dbReference type="EC" id="2.4.1.-" evidence="11"/>
<dbReference type="Pfam" id="PF02709">
    <property type="entry name" value="Glyco_transf_7C"/>
    <property type="match status" value="1"/>
</dbReference>
<dbReference type="InterPro" id="IPR027791">
    <property type="entry name" value="Galactosyl_T_C"/>
</dbReference>
<dbReference type="InterPro" id="IPR027995">
    <property type="entry name" value="Galactosyl_T_N"/>
</dbReference>
<organism evidence="15 16">
    <name type="scientific">Priapulus caudatus</name>
    <name type="common">Priapulid worm</name>
    <dbReference type="NCBI Taxonomy" id="37621"/>
    <lineage>
        <taxon>Eukaryota</taxon>
        <taxon>Metazoa</taxon>
        <taxon>Ecdysozoa</taxon>
        <taxon>Scalidophora</taxon>
        <taxon>Priapulida</taxon>
        <taxon>Priapulimorpha</taxon>
        <taxon>Priapulimorphida</taxon>
        <taxon>Priapulidae</taxon>
        <taxon>Priapulus</taxon>
    </lineage>
</organism>
<comment type="subcellular location">
    <subcellularLocation>
        <location evidence="1 11">Membrane</location>
        <topology evidence="1 11">Single-pass type II membrane protein</topology>
    </subcellularLocation>
</comment>
<feature type="domain" description="Galactosyltransferase C-terminal" evidence="13">
    <location>
        <begin position="282"/>
        <end position="345"/>
    </location>
</feature>
<evidence type="ECO:0000259" key="13">
    <source>
        <dbReference type="Pfam" id="PF02709"/>
    </source>
</evidence>